<dbReference type="AlphaFoldDB" id="A0A2P6QUF7"/>
<reference evidence="2 3" key="1">
    <citation type="journal article" date="2018" name="Nat. Genet.">
        <title>The Rosa genome provides new insights in the design of modern roses.</title>
        <authorList>
            <person name="Bendahmane M."/>
        </authorList>
    </citation>
    <scope>NUCLEOTIDE SEQUENCE [LARGE SCALE GENOMIC DNA]</scope>
    <source>
        <strain evidence="3">cv. Old Blush</strain>
    </source>
</reference>
<sequence length="75" mass="8854">MMRVFIFIFLSSLFLIQSHPQNDLINKYPNITSRVKKNPPTHISLASGAKVDLDRRLHVRRKYQILMFSIKNKVK</sequence>
<comment type="caution">
    <text evidence="2">The sequence shown here is derived from an EMBL/GenBank/DDBJ whole genome shotgun (WGS) entry which is preliminary data.</text>
</comment>
<evidence type="ECO:0000313" key="2">
    <source>
        <dbReference type="EMBL" id="PRQ37821.1"/>
    </source>
</evidence>
<name>A0A2P6QUF7_ROSCH</name>
<keyword evidence="3" id="KW-1185">Reference proteome</keyword>
<gene>
    <name evidence="2" type="ORF">RchiOBHm_Chr4g0406931</name>
</gene>
<protein>
    <submittedName>
        <fullName evidence="2">Uncharacterized protein</fullName>
    </submittedName>
</protein>
<feature type="signal peptide" evidence="1">
    <location>
        <begin position="1"/>
        <end position="20"/>
    </location>
</feature>
<accession>A0A2P6QUF7</accession>
<organism evidence="2 3">
    <name type="scientific">Rosa chinensis</name>
    <name type="common">China rose</name>
    <dbReference type="NCBI Taxonomy" id="74649"/>
    <lineage>
        <taxon>Eukaryota</taxon>
        <taxon>Viridiplantae</taxon>
        <taxon>Streptophyta</taxon>
        <taxon>Embryophyta</taxon>
        <taxon>Tracheophyta</taxon>
        <taxon>Spermatophyta</taxon>
        <taxon>Magnoliopsida</taxon>
        <taxon>eudicotyledons</taxon>
        <taxon>Gunneridae</taxon>
        <taxon>Pentapetalae</taxon>
        <taxon>rosids</taxon>
        <taxon>fabids</taxon>
        <taxon>Rosales</taxon>
        <taxon>Rosaceae</taxon>
        <taxon>Rosoideae</taxon>
        <taxon>Rosoideae incertae sedis</taxon>
        <taxon>Rosa</taxon>
    </lineage>
</organism>
<dbReference type="Proteomes" id="UP000238479">
    <property type="component" value="Chromosome 4"/>
</dbReference>
<proteinExistence type="predicted"/>
<dbReference type="Gramene" id="PRQ37821">
    <property type="protein sequence ID" value="PRQ37821"/>
    <property type="gene ID" value="RchiOBHm_Chr4g0406931"/>
</dbReference>
<evidence type="ECO:0000256" key="1">
    <source>
        <dbReference type="SAM" id="SignalP"/>
    </source>
</evidence>
<keyword evidence="1" id="KW-0732">Signal</keyword>
<evidence type="ECO:0000313" key="3">
    <source>
        <dbReference type="Proteomes" id="UP000238479"/>
    </source>
</evidence>
<dbReference type="EMBL" id="PDCK01000042">
    <property type="protein sequence ID" value="PRQ37821.1"/>
    <property type="molecule type" value="Genomic_DNA"/>
</dbReference>
<feature type="chain" id="PRO_5015167219" evidence="1">
    <location>
        <begin position="21"/>
        <end position="75"/>
    </location>
</feature>